<dbReference type="PANTHER" id="PTHR14359:SF6">
    <property type="entry name" value="PHOSPHOPANTOTHENOYLCYSTEINE DECARBOXYLASE"/>
    <property type="match status" value="1"/>
</dbReference>
<dbReference type="EMBL" id="JAVRES010000001">
    <property type="protein sequence ID" value="MDT0433607.1"/>
    <property type="molecule type" value="Genomic_DNA"/>
</dbReference>
<dbReference type="InterPro" id="IPR003382">
    <property type="entry name" value="Flavoprotein"/>
</dbReference>
<evidence type="ECO:0000313" key="4">
    <source>
        <dbReference type="Proteomes" id="UP001183535"/>
    </source>
</evidence>
<evidence type="ECO:0000256" key="1">
    <source>
        <dbReference type="SAM" id="MobiDB-lite"/>
    </source>
</evidence>
<dbReference type="InterPro" id="IPR036551">
    <property type="entry name" value="Flavin_trans-like"/>
</dbReference>
<evidence type="ECO:0000259" key="2">
    <source>
        <dbReference type="Pfam" id="PF02441"/>
    </source>
</evidence>
<feature type="domain" description="Flavoprotein" evidence="2">
    <location>
        <begin position="61"/>
        <end position="174"/>
    </location>
</feature>
<protein>
    <submittedName>
        <fullName evidence="3">Flavoprotein</fullName>
    </submittedName>
</protein>
<dbReference type="AlphaFoldDB" id="A0ABD5EG02"/>
<feature type="region of interest" description="Disordered" evidence="1">
    <location>
        <begin position="1"/>
        <end position="54"/>
    </location>
</feature>
<name>A0ABD5EG02_9ACTN</name>
<dbReference type="Gene3D" id="3.40.50.1950">
    <property type="entry name" value="Flavin prenyltransferase-like"/>
    <property type="match status" value="1"/>
</dbReference>
<reference evidence="4" key="1">
    <citation type="submission" date="2023-07" db="EMBL/GenBank/DDBJ databases">
        <title>30 novel species of actinomycetes from the DSMZ collection.</title>
        <authorList>
            <person name="Nouioui I."/>
        </authorList>
    </citation>
    <scope>NUCLEOTIDE SEQUENCE [LARGE SCALE GENOMIC DNA]</scope>
    <source>
        <strain evidence="4">DSM 41981</strain>
    </source>
</reference>
<dbReference type="RefSeq" id="WP_093831026.1">
    <property type="nucleotide sequence ID" value="NZ_JAVRES010000001.1"/>
</dbReference>
<evidence type="ECO:0000313" key="3">
    <source>
        <dbReference type="EMBL" id="MDT0433607.1"/>
    </source>
</evidence>
<dbReference type="SUPFAM" id="SSF52507">
    <property type="entry name" value="Homo-oligomeric flavin-containing Cys decarboxylases, HFCD"/>
    <property type="match status" value="1"/>
</dbReference>
<proteinExistence type="predicted"/>
<gene>
    <name evidence="3" type="ORF">RM877_02820</name>
</gene>
<feature type="compositionally biased region" description="Low complexity" evidence="1">
    <location>
        <begin position="36"/>
        <end position="52"/>
    </location>
</feature>
<comment type="caution">
    <text evidence="3">The sequence shown here is derived from an EMBL/GenBank/DDBJ whole genome shotgun (WGS) entry which is preliminary data.</text>
</comment>
<dbReference type="Proteomes" id="UP001183535">
    <property type="component" value="Unassembled WGS sequence"/>
</dbReference>
<dbReference type="PANTHER" id="PTHR14359">
    <property type="entry name" value="HOMO-OLIGOMERIC FLAVIN CONTAINING CYS DECARBOXYLASE FAMILY"/>
    <property type="match status" value="1"/>
</dbReference>
<keyword evidence="4" id="KW-1185">Reference proteome</keyword>
<organism evidence="3 4">
    <name type="scientific">Streptomyces doudnae</name>
    <dbReference type="NCBI Taxonomy" id="3075536"/>
    <lineage>
        <taxon>Bacteria</taxon>
        <taxon>Bacillati</taxon>
        <taxon>Actinomycetota</taxon>
        <taxon>Actinomycetes</taxon>
        <taxon>Kitasatosporales</taxon>
        <taxon>Streptomycetaceae</taxon>
        <taxon>Streptomyces</taxon>
    </lineage>
</organism>
<dbReference type="Pfam" id="PF02441">
    <property type="entry name" value="Flavoprotein"/>
    <property type="match status" value="1"/>
</dbReference>
<sequence>MAEPDTTPATRSPDRSDSPPDRPGSSSDRPAPPSAPSAASPAAPPADASAEPTPAPFTPRRLLLFGTGALSVAFLPFWLNWLRLTHPETEVRVAVTRSAERFVSRVALRSLVGGEVLLDAWPDGTGPSGADQIDHVELAAWPDAVAVHPAGLHFLARFAQGAADTPVLMALQCTRAVIGIAPALPPGAEQGPAYRRHVKELDQYDNVLIAPPHPGRSASTGRNDASAAAPLPALLALIERRFTRGEG</sequence>
<accession>A0ABD5EG02</accession>